<evidence type="ECO:0000313" key="3">
    <source>
        <dbReference type="Proteomes" id="UP000886520"/>
    </source>
</evidence>
<feature type="compositionally biased region" description="Basic and acidic residues" evidence="1">
    <location>
        <begin position="10"/>
        <end position="22"/>
    </location>
</feature>
<feature type="region of interest" description="Disordered" evidence="1">
    <location>
        <begin position="1"/>
        <end position="44"/>
    </location>
</feature>
<evidence type="ECO:0000313" key="2">
    <source>
        <dbReference type="EMBL" id="KAI5062640.1"/>
    </source>
</evidence>
<dbReference type="EMBL" id="JABFUD020000022">
    <property type="protein sequence ID" value="KAI5062640.1"/>
    <property type="molecule type" value="Genomic_DNA"/>
</dbReference>
<feature type="compositionally biased region" description="Low complexity" evidence="1">
    <location>
        <begin position="148"/>
        <end position="159"/>
    </location>
</feature>
<sequence>RKSTAATAASRERRTVAASREKTKTKKQKKKKEEASDKFEWPKPSPVQKPLHVVVCSKGHVKHDCLQRVEEGVVGVFENEEQAYAEAIRHEISENQRLEKAGELLESAELSESLGEGGVNKTRFASTLQRKALRQLLHTVPMPSTADPSSSSSSSPSSSMEDLKTKIHRAAASELWNGNYIYGYYVDCHVIKTFLFPPSMTPSRRLR</sequence>
<name>A0A9D4U7N1_ADICA</name>
<feature type="region of interest" description="Disordered" evidence="1">
    <location>
        <begin position="140"/>
        <end position="162"/>
    </location>
</feature>
<feature type="non-terminal residue" evidence="2">
    <location>
        <position position="1"/>
    </location>
</feature>
<dbReference type="AlphaFoldDB" id="A0A9D4U7N1"/>
<accession>A0A9D4U7N1</accession>
<dbReference type="Proteomes" id="UP000886520">
    <property type="component" value="Chromosome 22"/>
</dbReference>
<reference evidence="2" key="1">
    <citation type="submission" date="2021-01" db="EMBL/GenBank/DDBJ databases">
        <title>Adiantum capillus-veneris genome.</title>
        <authorList>
            <person name="Fang Y."/>
            <person name="Liao Q."/>
        </authorList>
    </citation>
    <scope>NUCLEOTIDE SEQUENCE</scope>
    <source>
        <strain evidence="2">H3</strain>
        <tissue evidence="2">Leaf</tissue>
    </source>
</reference>
<proteinExistence type="predicted"/>
<feature type="compositionally biased region" description="Basic and acidic residues" evidence="1">
    <location>
        <begin position="31"/>
        <end position="41"/>
    </location>
</feature>
<evidence type="ECO:0000256" key="1">
    <source>
        <dbReference type="SAM" id="MobiDB-lite"/>
    </source>
</evidence>
<protein>
    <submittedName>
        <fullName evidence="2">Uncharacterized protein</fullName>
    </submittedName>
</protein>
<gene>
    <name evidence="2" type="ORF">GOP47_0023179</name>
</gene>
<organism evidence="2 3">
    <name type="scientific">Adiantum capillus-veneris</name>
    <name type="common">Maidenhair fern</name>
    <dbReference type="NCBI Taxonomy" id="13818"/>
    <lineage>
        <taxon>Eukaryota</taxon>
        <taxon>Viridiplantae</taxon>
        <taxon>Streptophyta</taxon>
        <taxon>Embryophyta</taxon>
        <taxon>Tracheophyta</taxon>
        <taxon>Polypodiopsida</taxon>
        <taxon>Polypodiidae</taxon>
        <taxon>Polypodiales</taxon>
        <taxon>Pteridineae</taxon>
        <taxon>Pteridaceae</taxon>
        <taxon>Vittarioideae</taxon>
        <taxon>Adiantum</taxon>
    </lineage>
</organism>
<comment type="caution">
    <text evidence="2">The sequence shown here is derived from an EMBL/GenBank/DDBJ whole genome shotgun (WGS) entry which is preliminary data.</text>
</comment>
<keyword evidence="3" id="KW-1185">Reference proteome</keyword>